<evidence type="ECO:0000259" key="3">
    <source>
        <dbReference type="Pfam" id="PF01408"/>
    </source>
</evidence>
<dbReference type="AlphaFoldDB" id="A0A6P2C3I3"/>
<evidence type="ECO:0000256" key="2">
    <source>
        <dbReference type="ARBA" id="ARBA00023002"/>
    </source>
</evidence>
<evidence type="ECO:0000256" key="1">
    <source>
        <dbReference type="ARBA" id="ARBA00010928"/>
    </source>
</evidence>
<keyword evidence="6" id="KW-1185">Reference proteome</keyword>
<comment type="caution">
    <text evidence="5">The sequence shown here is derived from an EMBL/GenBank/DDBJ whole genome shotgun (WGS) entry which is preliminary data.</text>
</comment>
<dbReference type="InterPro" id="IPR036291">
    <property type="entry name" value="NAD(P)-bd_dom_sf"/>
</dbReference>
<dbReference type="RefSeq" id="WP_145850735.1">
    <property type="nucleotide sequence ID" value="NZ_RPFW01000001.1"/>
</dbReference>
<dbReference type="SUPFAM" id="SSF51735">
    <property type="entry name" value="NAD(P)-binding Rossmann-fold domains"/>
    <property type="match status" value="1"/>
</dbReference>
<dbReference type="Gene3D" id="3.40.50.720">
    <property type="entry name" value="NAD(P)-binding Rossmann-like Domain"/>
    <property type="match status" value="1"/>
</dbReference>
<dbReference type="SUPFAM" id="SSF55347">
    <property type="entry name" value="Glyceraldehyde-3-phosphate dehydrogenase-like, C-terminal domain"/>
    <property type="match status" value="1"/>
</dbReference>
<name>A0A6P2C3I3_9ACTN</name>
<dbReference type="GO" id="GO:0016491">
    <property type="term" value="F:oxidoreductase activity"/>
    <property type="evidence" value="ECO:0007669"/>
    <property type="project" value="UniProtKB-KW"/>
</dbReference>
<dbReference type="InterPro" id="IPR000683">
    <property type="entry name" value="Gfo/Idh/MocA-like_OxRdtase_N"/>
</dbReference>
<dbReference type="Pfam" id="PF22725">
    <property type="entry name" value="GFO_IDH_MocA_C3"/>
    <property type="match status" value="1"/>
</dbReference>
<dbReference type="InterPro" id="IPR050984">
    <property type="entry name" value="Gfo/Idh/MocA_domain"/>
</dbReference>
<protein>
    <submittedName>
        <fullName evidence="5">Gfo/Idh/MocA family oxidoreductase</fullName>
    </submittedName>
</protein>
<feature type="domain" description="GFO/IDH/MocA-like oxidoreductase" evidence="4">
    <location>
        <begin position="136"/>
        <end position="264"/>
    </location>
</feature>
<dbReference type="GO" id="GO:0000166">
    <property type="term" value="F:nucleotide binding"/>
    <property type="evidence" value="ECO:0007669"/>
    <property type="project" value="InterPro"/>
</dbReference>
<dbReference type="EMBL" id="RPFW01000001">
    <property type="protein sequence ID" value="TVZ05982.1"/>
    <property type="molecule type" value="Genomic_DNA"/>
</dbReference>
<feature type="domain" description="Gfo/Idh/MocA-like oxidoreductase N-terminal" evidence="3">
    <location>
        <begin position="8"/>
        <end position="125"/>
    </location>
</feature>
<accession>A0A6P2C3I3</accession>
<proteinExistence type="inferred from homology"/>
<dbReference type="Gene3D" id="3.30.360.10">
    <property type="entry name" value="Dihydrodipicolinate Reductase, domain 2"/>
    <property type="match status" value="1"/>
</dbReference>
<dbReference type="Pfam" id="PF01408">
    <property type="entry name" value="GFO_IDH_MocA"/>
    <property type="match status" value="1"/>
</dbReference>
<keyword evidence="2" id="KW-0560">Oxidoreductase</keyword>
<gene>
    <name evidence="5" type="ORF">EAS64_00450</name>
</gene>
<comment type="similarity">
    <text evidence="1">Belongs to the Gfo/Idh/MocA family.</text>
</comment>
<evidence type="ECO:0000313" key="5">
    <source>
        <dbReference type="EMBL" id="TVZ05982.1"/>
    </source>
</evidence>
<dbReference type="PANTHER" id="PTHR22604:SF105">
    <property type="entry name" value="TRANS-1,2-DIHYDROBENZENE-1,2-DIOL DEHYDROGENASE"/>
    <property type="match status" value="1"/>
</dbReference>
<organism evidence="5 6">
    <name type="scientific">Trebonia kvetii</name>
    <dbReference type="NCBI Taxonomy" id="2480626"/>
    <lineage>
        <taxon>Bacteria</taxon>
        <taxon>Bacillati</taxon>
        <taxon>Actinomycetota</taxon>
        <taxon>Actinomycetes</taxon>
        <taxon>Streptosporangiales</taxon>
        <taxon>Treboniaceae</taxon>
        <taxon>Trebonia</taxon>
    </lineage>
</organism>
<evidence type="ECO:0000313" key="6">
    <source>
        <dbReference type="Proteomes" id="UP000460272"/>
    </source>
</evidence>
<sequence>MTDTATQVRWGIVGTANIARAQFLPGLREAGGGRAALVASRDKGRAEAYAAANGVDRGVADYAALIESPDVDAVYVALPNAPHAEWTMRALRAGKAVLCEKPLCVGSARTRAVLDVAATAARPLWEAFVFPFQAQHRRLVALLADGAIGEPAEVISAFHFLLSSTTNIRLDAALGGGALADVGCYPIRLAYELFCAPLAQAAGITATDPQEVRVAACTGVTEGEVEVDAAAIVGFGRSRRLLLTSGFKRSYDTASSVLGTQGRLQLTNPFHPGPADTLTLLRPKADPVTERPTTDERSFTAAIRHIHAVLRGEAAPEHTASEFSLPAARTLEQLQALARPANEER</sequence>
<dbReference type="Proteomes" id="UP000460272">
    <property type="component" value="Unassembled WGS sequence"/>
</dbReference>
<dbReference type="InterPro" id="IPR055170">
    <property type="entry name" value="GFO_IDH_MocA-like_dom"/>
</dbReference>
<dbReference type="PANTHER" id="PTHR22604">
    <property type="entry name" value="OXIDOREDUCTASES"/>
    <property type="match status" value="1"/>
</dbReference>
<dbReference type="OrthoDB" id="9815825at2"/>
<reference evidence="5 6" key="1">
    <citation type="submission" date="2018-11" db="EMBL/GenBank/DDBJ databases">
        <title>Trebonia kvetii gen.nov., sp.nov., a novel acidophilic actinobacterium, and proposal of the new actinobacterial family Treboniaceae fam. nov.</title>
        <authorList>
            <person name="Rapoport D."/>
            <person name="Sagova-Mareckova M."/>
            <person name="Sedlacek I."/>
            <person name="Provaznik J."/>
            <person name="Kralova S."/>
            <person name="Pavlinic D."/>
            <person name="Benes V."/>
            <person name="Kopecky J."/>
        </authorList>
    </citation>
    <scope>NUCLEOTIDE SEQUENCE [LARGE SCALE GENOMIC DNA]</scope>
    <source>
        <strain evidence="5 6">15Tr583</strain>
    </source>
</reference>
<evidence type="ECO:0000259" key="4">
    <source>
        <dbReference type="Pfam" id="PF22725"/>
    </source>
</evidence>